<accession>A0A090K727</accession>
<sequence>MIGQQLKRQTTLLETALNNGSTLQRCVVFTCAFLVMAAIMFTEKSNISSFFFSNLPIGLGLTNTFVAPLVVLGLLMLSSAAYFCIVYVTKMSAPTHQKTERSCFLSELQLSLVFGACFGLLTATLCSLIFVVAEPYLPQEFLKYHQLFGSLDIALILLSGIVLSVLYLGLFMLPLSIFLSQLSKREGNVTPVKLTTRIILTSSLIASLFVALLIAIITSTLSINLILFSVTISVITSMALSLLYWFVGLEASIIGNVVYCLLVSYLANIFL</sequence>
<dbReference type="HOGENOM" id="CLU_1026076_0_0_6"/>
<dbReference type="PATRIC" id="fig|80854.5.peg.1700"/>
<evidence type="ECO:0000313" key="1">
    <source>
        <dbReference type="EMBL" id="SGY90787.1"/>
    </source>
</evidence>
<gene>
    <name evidence="1" type="ORF">NVI5450_1156</name>
</gene>
<proteinExistence type="predicted"/>
<dbReference type="AlphaFoldDB" id="A0A090K727"/>
<dbReference type="OrthoDB" id="6399695at2"/>
<dbReference type="KEGG" id="mvs:MVIS_1599"/>
<reference evidence="1 2" key="1">
    <citation type="submission" date="2016-11" db="EMBL/GenBank/DDBJ databases">
        <authorList>
            <person name="Jaros S."/>
            <person name="Januszkiewicz K."/>
            <person name="Wedrychowicz H."/>
        </authorList>
    </citation>
    <scope>NUCLEOTIDE SEQUENCE [LARGE SCALE GENOMIC DNA]</scope>
    <source>
        <strain evidence="1">NVI 5450</strain>
    </source>
</reference>
<protein>
    <submittedName>
        <fullName evidence="1">Uncharacterized protein</fullName>
    </submittedName>
</protein>
<evidence type="ECO:0000313" key="2">
    <source>
        <dbReference type="Proteomes" id="UP000183794"/>
    </source>
</evidence>
<dbReference type="EMBL" id="FPLD01000037">
    <property type="protein sequence ID" value="SGY90787.1"/>
    <property type="molecule type" value="Genomic_DNA"/>
</dbReference>
<dbReference type="Proteomes" id="UP000183794">
    <property type="component" value="Unassembled WGS sequence"/>
</dbReference>
<organism evidence="1 2">
    <name type="scientific">Moritella viscosa</name>
    <dbReference type="NCBI Taxonomy" id="80854"/>
    <lineage>
        <taxon>Bacteria</taxon>
        <taxon>Pseudomonadati</taxon>
        <taxon>Pseudomonadota</taxon>
        <taxon>Gammaproteobacteria</taxon>
        <taxon>Alteromonadales</taxon>
        <taxon>Moritellaceae</taxon>
        <taxon>Moritella</taxon>
    </lineage>
</organism>
<name>A0A090K727_9GAMM</name>